<comment type="similarity">
    <text evidence="1">Belongs to the glycosyl hydrolase 25 family.</text>
</comment>
<sequence length="274" mass="30938">MSSVLVTDHSAYNDSSVSYFKNLASKGVKSAFVKLSEGTGWKSDVAPLQISNAFKSGMKTVGAYHFFHGNGRPEARYFLYWVKRYKLDTTTPLMIDAETPDIGGTSNINEFLDELVKYGYKRVFVYSMQSYFGVRIFPKYLKHDAKLWVANYSGGFSMDNVTLWQFTDNFSGTSTDASRCYFPSTLGLDDKVAKPDKVKIGNKEYLTTGTHFKVTSLGGVNAYKDSQLTKPAGIHRNTGYDVYGKVVYDGKYPRIKTKYGNYYTTRTDLVQRIK</sequence>
<protein>
    <submittedName>
        <fullName evidence="4">GH25 family lysozyme</fullName>
    </submittedName>
</protein>
<proteinExistence type="inferred from homology"/>
<dbReference type="InterPro" id="IPR002053">
    <property type="entry name" value="Glyco_hydro_25"/>
</dbReference>
<dbReference type="EMBL" id="JAWMWH010000003">
    <property type="protein sequence ID" value="MEJ6401051.1"/>
    <property type="molecule type" value="Genomic_DNA"/>
</dbReference>
<keyword evidence="5" id="KW-1185">Reference proteome</keyword>
<accession>A0ABU8SME3</accession>
<evidence type="ECO:0000256" key="2">
    <source>
        <dbReference type="ARBA" id="ARBA00022801"/>
    </source>
</evidence>
<dbReference type="InterPro" id="IPR018077">
    <property type="entry name" value="Glyco_hydro_fam25_subgr"/>
</dbReference>
<dbReference type="Gene3D" id="3.20.20.80">
    <property type="entry name" value="Glycosidases"/>
    <property type="match status" value="1"/>
</dbReference>
<dbReference type="PANTHER" id="PTHR34135">
    <property type="entry name" value="LYSOZYME"/>
    <property type="match status" value="1"/>
</dbReference>
<dbReference type="RefSeq" id="WP_339960900.1">
    <property type="nucleotide sequence ID" value="NZ_JAWMWH010000003.1"/>
</dbReference>
<dbReference type="Pfam" id="PF01183">
    <property type="entry name" value="Glyco_hydro_25"/>
    <property type="match status" value="1"/>
</dbReference>
<dbReference type="PROSITE" id="PS51904">
    <property type="entry name" value="GLYCOSYL_HYDROL_F25_2"/>
    <property type="match status" value="1"/>
</dbReference>
<evidence type="ECO:0000313" key="5">
    <source>
        <dbReference type="Proteomes" id="UP001370590"/>
    </source>
</evidence>
<dbReference type="SMART" id="SM00641">
    <property type="entry name" value="Glyco_25"/>
    <property type="match status" value="1"/>
</dbReference>
<gene>
    <name evidence="4" type="ORF">R4146_07830</name>
</gene>
<organism evidence="4 5">
    <name type="scientific">Nicoliella lavandulae</name>
    <dbReference type="NCBI Taxonomy" id="3082954"/>
    <lineage>
        <taxon>Bacteria</taxon>
        <taxon>Bacillati</taxon>
        <taxon>Bacillota</taxon>
        <taxon>Bacilli</taxon>
        <taxon>Lactobacillales</taxon>
        <taxon>Lactobacillaceae</taxon>
        <taxon>Nicoliella</taxon>
    </lineage>
</organism>
<comment type="caution">
    <text evidence="4">The sequence shown here is derived from an EMBL/GenBank/DDBJ whole genome shotgun (WGS) entry which is preliminary data.</text>
</comment>
<evidence type="ECO:0000313" key="4">
    <source>
        <dbReference type="EMBL" id="MEJ6401051.1"/>
    </source>
</evidence>
<keyword evidence="3" id="KW-0326">Glycosidase</keyword>
<name>A0ABU8SME3_9LACO</name>
<dbReference type="PANTHER" id="PTHR34135:SF2">
    <property type="entry name" value="LYSOZYME"/>
    <property type="match status" value="1"/>
</dbReference>
<keyword evidence="2" id="KW-0378">Hydrolase</keyword>
<reference evidence="4 5" key="1">
    <citation type="submission" date="2023-10" db="EMBL/GenBank/DDBJ databases">
        <title>Nicoliella lavandulae sp. nov. isolated from Lavandula angustifolia flowers.</title>
        <authorList>
            <person name="Alcantara C."/>
            <person name="Zuniga M."/>
            <person name="Landete J.M."/>
            <person name="Monedero V."/>
        </authorList>
    </citation>
    <scope>NUCLEOTIDE SEQUENCE [LARGE SCALE GENOMIC DNA]</scope>
    <source>
        <strain evidence="4 5">Es01</strain>
    </source>
</reference>
<evidence type="ECO:0000256" key="3">
    <source>
        <dbReference type="ARBA" id="ARBA00023295"/>
    </source>
</evidence>
<dbReference type="SUPFAM" id="SSF51445">
    <property type="entry name" value="(Trans)glycosidases"/>
    <property type="match status" value="1"/>
</dbReference>
<evidence type="ECO:0000256" key="1">
    <source>
        <dbReference type="ARBA" id="ARBA00010646"/>
    </source>
</evidence>
<dbReference type="Proteomes" id="UP001370590">
    <property type="component" value="Unassembled WGS sequence"/>
</dbReference>
<dbReference type="InterPro" id="IPR017853">
    <property type="entry name" value="GH"/>
</dbReference>